<proteinExistence type="inferred from homology"/>
<comment type="similarity">
    <text evidence="1 5">Belongs to the type-B carboxylesterase/lipase family.</text>
</comment>
<evidence type="ECO:0000313" key="8">
    <source>
        <dbReference type="Proteomes" id="UP000478052"/>
    </source>
</evidence>
<keyword evidence="3 5" id="KW-0378">Hydrolase</keyword>
<dbReference type="AlphaFoldDB" id="A0A6G0XFC4"/>
<reference evidence="7 8" key="1">
    <citation type="submission" date="2019-08" db="EMBL/GenBank/DDBJ databases">
        <title>Whole genome of Aphis craccivora.</title>
        <authorList>
            <person name="Voronova N.V."/>
            <person name="Shulinski R.S."/>
            <person name="Bandarenka Y.V."/>
            <person name="Zhorov D.G."/>
            <person name="Warner D."/>
        </authorList>
    </citation>
    <scope>NUCLEOTIDE SEQUENCE [LARGE SCALE GENOMIC DNA]</scope>
    <source>
        <strain evidence="7">180601</strain>
        <tissue evidence="7">Whole Body</tissue>
    </source>
</reference>
<dbReference type="Pfam" id="PF00135">
    <property type="entry name" value="COesterase"/>
    <property type="match status" value="1"/>
</dbReference>
<dbReference type="Gene3D" id="3.40.50.1820">
    <property type="entry name" value="alpha/beta hydrolase"/>
    <property type="match status" value="1"/>
</dbReference>
<name>A0A6G0XFC4_APHCR</name>
<dbReference type="OrthoDB" id="19653at2759"/>
<dbReference type="Proteomes" id="UP000478052">
    <property type="component" value="Unassembled WGS sequence"/>
</dbReference>
<evidence type="ECO:0000256" key="2">
    <source>
        <dbReference type="ARBA" id="ARBA00022487"/>
    </source>
</evidence>
<dbReference type="SUPFAM" id="SSF53474">
    <property type="entry name" value="alpha/beta-Hydrolases"/>
    <property type="match status" value="1"/>
</dbReference>
<evidence type="ECO:0000256" key="1">
    <source>
        <dbReference type="ARBA" id="ARBA00005964"/>
    </source>
</evidence>
<keyword evidence="2" id="KW-0719">Serine esterase</keyword>
<accession>A0A6G0XFC4</accession>
<dbReference type="GO" id="GO:0052689">
    <property type="term" value="F:carboxylic ester hydrolase activity"/>
    <property type="evidence" value="ECO:0007669"/>
    <property type="project" value="UniProtKB-KW"/>
</dbReference>
<evidence type="ECO:0000256" key="4">
    <source>
        <dbReference type="ARBA" id="ARBA00023180"/>
    </source>
</evidence>
<dbReference type="PROSITE" id="PS00122">
    <property type="entry name" value="CARBOXYLESTERASE_B_1"/>
    <property type="match status" value="1"/>
</dbReference>
<dbReference type="InterPro" id="IPR002018">
    <property type="entry name" value="CarbesteraseB"/>
</dbReference>
<protein>
    <recommendedName>
        <fullName evidence="5">Carboxylic ester hydrolase</fullName>
        <ecNumber evidence="5">3.1.1.-</ecNumber>
    </recommendedName>
</protein>
<dbReference type="EC" id="3.1.1.-" evidence="5"/>
<feature type="domain" description="Carboxylesterase type B" evidence="6">
    <location>
        <begin position="253"/>
        <end position="492"/>
    </location>
</feature>
<evidence type="ECO:0000259" key="6">
    <source>
        <dbReference type="Pfam" id="PF00135"/>
    </source>
</evidence>
<comment type="caution">
    <text evidence="7">The sequence shown here is derived from an EMBL/GenBank/DDBJ whole genome shotgun (WGS) entry which is preliminary data.</text>
</comment>
<keyword evidence="4" id="KW-0325">Glycoprotein</keyword>
<dbReference type="InterPro" id="IPR019826">
    <property type="entry name" value="Carboxylesterase_B_AS"/>
</dbReference>
<gene>
    <name evidence="7" type="ORF">FWK35_00022289</name>
</gene>
<keyword evidence="8" id="KW-1185">Reference proteome</keyword>
<organism evidence="7 8">
    <name type="scientific">Aphis craccivora</name>
    <name type="common">Cowpea aphid</name>
    <dbReference type="NCBI Taxonomy" id="307492"/>
    <lineage>
        <taxon>Eukaryota</taxon>
        <taxon>Metazoa</taxon>
        <taxon>Ecdysozoa</taxon>
        <taxon>Arthropoda</taxon>
        <taxon>Hexapoda</taxon>
        <taxon>Insecta</taxon>
        <taxon>Pterygota</taxon>
        <taxon>Neoptera</taxon>
        <taxon>Paraneoptera</taxon>
        <taxon>Hemiptera</taxon>
        <taxon>Sternorrhyncha</taxon>
        <taxon>Aphidomorpha</taxon>
        <taxon>Aphidoidea</taxon>
        <taxon>Aphididae</taxon>
        <taxon>Aphidini</taxon>
        <taxon>Aphis</taxon>
        <taxon>Aphis</taxon>
    </lineage>
</organism>
<evidence type="ECO:0000256" key="3">
    <source>
        <dbReference type="ARBA" id="ARBA00022801"/>
    </source>
</evidence>
<sequence length="493" mass="55240">MSSEKPVRVNNTPSRTKKARMDIANKLGFVEVKSAHGRKIVWYYAKNPNNFENYISFFQSLKIDLVDSLKSIIAISPIKFNLKLEATYNQPHVDNFSQNRSFETSASPIFIDSDINDNSSFNEESVNYADSSYIKLPPSLINNLSGRQSTYKIMIIIVLNGPVTGPNKHRVGENYYQHEQKYNFSGLTFPTPWSEVKMFERNNLGMSVNVYGVKKISLEHSHVYPIKVVDDEKANHFDIILYSDFGLVFGMDNILNLNQGKIQGSIFKSRNGREFQAFQGIPYAKPPIGDLRLQDPEKANSWSGILDATKEKPMCIQKNLFMYETYNTLLGAEDCLYMNVYTPKVNKKNENDLLPVMVWIPGGGFSSGHGGFSLYGPQYLLDKDVVVASFNYRIGPLGFLSTEDDVLPGNYGMKDQVLALEWVKSNIEKFGGDPNKVTIFGESAGSVSVGLHLLSPMSKGLFHKAILESGTPLCRWAVSPPGWAKRRAAALAT</sequence>
<dbReference type="InterPro" id="IPR029058">
    <property type="entry name" value="AB_hydrolase_fold"/>
</dbReference>
<dbReference type="EMBL" id="VUJU01007883">
    <property type="protein sequence ID" value="KAF0738975.1"/>
    <property type="molecule type" value="Genomic_DNA"/>
</dbReference>
<feature type="non-terminal residue" evidence="7">
    <location>
        <position position="493"/>
    </location>
</feature>
<dbReference type="PANTHER" id="PTHR43142">
    <property type="entry name" value="CARBOXYLIC ESTER HYDROLASE"/>
    <property type="match status" value="1"/>
</dbReference>
<dbReference type="PANTHER" id="PTHR43142:SF1">
    <property type="entry name" value="CARBOXYLIC ESTER HYDROLASE"/>
    <property type="match status" value="1"/>
</dbReference>
<evidence type="ECO:0000313" key="7">
    <source>
        <dbReference type="EMBL" id="KAF0738975.1"/>
    </source>
</evidence>
<evidence type="ECO:0000256" key="5">
    <source>
        <dbReference type="RuleBase" id="RU361235"/>
    </source>
</evidence>